<evidence type="ECO:0000313" key="7">
    <source>
        <dbReference type="Proteomes" id="UP001596138"/>
    </source>
</evidence>
<evidence type="ECO:0000259" key="5">
    <source>
        <dbReference type="Pfam" id="PF01266"/>
    </source>
</evidence>
<dbReference type="EMBL" id="JBHSTI010000008">
    <property type="protein sequence ID" value="MFC6237951.1"/>
    <property type="molecule type" value="Genomic_DNA"/>
</dbReference>
<evidence type="ECO:0000256" key="1">
    <source>
        <dbReference type="ARBA" id="ARBA00001974"/>
    </source>
</evidence>
<feature type="domain" description="FAD dependent oxidoreductase" evidence="5">
    <location>
        <begin position="2"/>
        <end position="346"/>
    </location>
</feature>
<sequence length="380" mass="40269">MRVVVVGAGAWGLPAAAELARRGHQVVLLDRHGAAGQLGSSSGPTRLWRLSHPDRLRVRLAQRSVQAWERLEQDSGITAILRRGLLWRDDVSVPLVADALAAEGVPHTVVEPGDVASFFPGLRADGRHAVWQETAGPVLARAALDAQAGLFAMAGGRIVVGPVVREVDTSGDDVVLRYADHREIRADRVVLAPGAGAGRLLEALGIDVAMSPVLEQVCHVGHPGATDDLPCLYDGPLGDEPGMYAMPTPGRGYKLGIDQPLRAWREDDIDRVPSPEVSAHISERVRRNFAVLDPTVLDAQVCTWTDSPDGRFVIDVVRDGRVVIACGDSGEGFKFSALMGLVLADLAEGSDADQDVAAFSLARFADGSGAASPDGHVLGR</sequence>
<evidence type="ECO:0000256" key="2">
    <source>
        <dbReference type="ARBA" id="ARBA00022630"/>
    </source>
</evidence>
<keyword evidence="2" id="KW-0285">Flavoprotein</keyword>
<comment type="cofactor">
    <cofactor evidence="1">
        <name>FAD</name>
        <dbReference type="ChEBI" id="CHEBI:57692"/>
    </cofactor>
</comment>
<dbReference type="Proteomes" id="UP001596138">
    <property type="component" value="Unassembled WGS sequence"/>
</dbReference>
<dbReference type="InterPro" id="IPR036188">
    <property type="entry name" value="FAD/NAD-bd_sf"/>
</dbReference>
<organism evidence="6 7">
    <name type="scientific">Longivirga aurantiaca</name>
    <dbReference type="NCBI Taxonomy" id="1837743"/>
    <lineage>
        <taxon>Bacteria</taxon>
        <taxon>Bacillati</taxon>
        <taxon>Actinomycetota</taxon>
        <taxon>Actinomycetes</taxon>
        <taxon>Sporichthyales</taxon>
        <taxon>Sporichthyaceae</taxon>
        <taxon>Longivirga</taxon>
    </lineage>
</organism>
<keyword evidence="7" id="KW-1185">Reference proteome</keyword>
<dbReference type="Gene3D" id="3.30.9.10">
    <property type="entry name" value="D-Amino Acid Oxidase, subunit A, domain 2"/>
    <property type="match status" value="1"/>
</dbReference>
<keyword evidence="4 6" id="KW-0560">Oxidoreductase</keyword>
<protein>
    <submittedName>
        <fullName evidence="6">NAD(P)/FAD-dependent oxidoreductase</fullName>
        <ecNumber evidence="6">1.-.-.-</ecNumber>
    </submittedName>
</protein>
<dbReference type="Pfam" id="PF01266">
    <property type="entry name" value="DAO"/>
    <property type="match status" value="1"/>
</dbReference>
<dbReference type="RefSeq" id="WP_386765717.1">
    <property type="nucleotide sequence ID" value="NZ_JBHSTI010000008.1"/>
</dbReference>
<dbReference type="InterPro" id="IPR006076">
    <property type="entry name" value="FAD-dep_OxRdtase"/>
</dbReference>
<comment type="caution">
    <text evidence="6">The sequence shown here is derived from an EMBL/GenBank/DDBJ whole genome shotgun (WGS) entry which is preliminary data.</text>
</comment>
<accession>A0ABW1SZR0</accession>
<dbReference type="PANTHER" id="PTHR10961">
    <property type="entry name" value="PEROXISOMAL SARCOSINE OXIDASE"/>
    <property type="match status" value="1"/>
</dbReference>
<gene>
    <name evidence="6" type="ORF">ACFQGU_08680</name>
</gene>
<dbReference type="PANTHER" id="PTHR10961:SF7">
    <property type="entry name" value="FAD DEPENDENT OXIDOREDUCTASE DOMAIN-CONTAINING PROTEIN"/>
    <property type="match status" value="1"/>
</dbReference>
<evidence type="ECO:0000256" key="3">
    <source>
        <dbReference type="ARBA" id="ARBA00022827"/>
    </source>
</evidence>
<reference evidence="7" key="1">
    <citation type="journal article" date="2019" name="Int. J. Syst. Evol. Microbiol.">
        <title>The Global Catalogue of Microorganisms (GCM) 10K type strain sequencing project: providing services to taxonomists for standard genome sequencing and annotation.</title>
        <authorList>
            <consortium name="The Broad Institute Genomics Platform"/>
            <consortium name="The Broad Institute Genome Sequencing Center for Infectious Disease"/>
            <person name="Wu L."/>
            <person name="Ma J."/>
        </authorList>
    </citation>
    <scope>NUCLEOTIDE SEQUENCE [LARGE SCALE GENOMIC DNA]</scope>
    <source>
        <strain evidence="7">CGMCC 4.7317</strain>
    </source>
</reference>
<proteinExistence type="predicted"/>
<dbReference type="GO" id="GO:0016491">
    <property type="term" value="F:oxidoreductase activity"/>
    <property type="evidence" value="ECO:0007669"/>
    <property type="project" value="UniProtKB-KW"/>
</dbReference>
<keyword evidence="3" id="KW-0274">FAD</keyword>
<dbReference type="Gene3D" id="3.50.50.60">
    <property type="entry name" value="FAD/NAD(P)-binding domain"/>
    <property type="match status" value="1"/>
</dbReference>
<evidence type="ECO:0000313" key="6">
    <source>
        <dbReference type="EMBL" id="MFC6237951.1"/>
    </source>
</evidence>
<name>A0ABW1SZR0_9ACTN</name>
<dbReference type="SUPFAM" id="SSF51905">
    <property type="entry name" value="FAD/NAD(P)-binding domain"/>
    <property type="match status" value="1"/>
</dbReference>
<dbReference type="EC" id="1.-.-.-" evidence="6"/>
<dbReference type="InterPro" id="IPR045170">
    <property type="entry name" value="MTOX"/>
</dbReference>
<evidence type="ECO:0000256" key="4">
    <source>
        <dbReference type="ARBA" id="ARBA00023002"/>
    </source>
</evidence>